<dbReference type="InterPro" id="IPR050523">
    <property type="entry name" value="AKR_Detox_Biosynth"/>
</dbReference>
<dbReference type="Gene3D" id="3.20.20.100">
    <property type="entry name" value="NADP-dependent oxidoreductase domain"/>
    <property type="match status" value="1"/>
</dbReference>
<dbReference type="InterPro" id="IPR036812">
    <property type="entry name" value="NAD(P)_OxRdtase_dom_sf"/>
</dbReference>
<dbReference type="STRING" id="48664.BER92_16555"/>
<dbReference type="PANTHER" id="PTHR43364">
    <property type="entry name" value="NADH-SPECIFIC METHYLGLYOXAL REDUCTASE-RELATED"/>
    <property type="match status" value="1"/>
</dbReference>
<dbReference type="Pfam" id="PF00248">
    <property type="entry name" value="Aldo_ket_red"/>
    <property type="match status" value="1"/>
</dbReference>
<dbReference type="GO" id="GO:0016491">
    <property type="term" value="F:oxidoreductase activity"/>
    <property type="evidence" value="ECO:0007669"/>
    <property type="project" value="UniProtKB-KW"/>
</dbReference>
<sequence length="327" mass="35010">MIQSRALGRSGLQIQPIVFGGNVFGWSADEATSFALLDGFVDAGFNLIDTADVYSGWVPGNRGGESETIIGRWLASSGKRDKVLIATKVAKWSEHPGLSPENIAAAVEDSLTRLQSDVIDLYQAHEDDESVPLEATLAAFGRLIEQGKVRAIGASNYTAARLRDALDISEHYKLPRYESLQPEYNLYDRAGYEAELEPLVRERELGVLSYYSLASGFLTGKYRSADDAGKSSARGASVVKQYVNPRGLRILQALDDLAATHNATPAQVALAWLIARPGLTAPIVSATSVPQLHDVLAAARVSLGADQIAQLDGASATEPPEATGRST</sequence>
<dbReference type="eggNOG" id="COG0667">
    <property type="taxonomic scope" value="Bacteria"/>
</dbReference>
<dbReference type="KEGG" id="xfr:BER92_16555"/>
<dbReference type="CDD" id="cd19081">
    <property type="entry name" value="AKR_AKR9C1"/>
    <property type="match status" value="1"/>
</dbReference>
<gene>
    <name evidence="3" type="primary">yhdN_2</name>
    <name evidence="4" type="ORF">PD5205_03403</name>
    <name evidence="3" type="ORF">PD885_00587</name>
</gene>
<reference evidence="4 6" key="2">
    <citation type="submission" date="2017-05" db="EMBL/GenBank/DDBJ databases">
        <authorList>
            <person name="Song R."/>
            <person name="Chenine A.L."/>
            <person name="Ruprecht R.M."/>
        </authorList>
    </citation>
    <scope>NUCLEOTIDE SEQUENCE [LARGE SCALE GENOMIC DNA]</scope>
    <source>
        <strain evidence="4">PD5205</strain>
    </source>
</reference>
<dbReference type="GO" id="GO:0005829">
    <property type="term" value="C:cytosol"/>
    <property type="evidence" value="ECO:0007669"/>
    <property type="project" value="TreeGrafter"/>
</dbReference>
<accession>A0A1Y6H2X1</accession>
<evidence type="ECO:0000313" key="5">
    <source>
        <dbReference type="Proteomes" id="UP000195877"/>
    </source>
</evidence>
<keyword evidence="5" id="KW-1185">Reference proteome</keyword>
<evidence type="ECO:0000259" key="2">
    <source>
        <dbReference type="Pfam" id="PF00248"/>
    </source>
</evidence>
<organism evidence="4 6">
    <name type="scientific">Xanthomonas fragariae</name>
    <dbReference type="NCBI Taxonomy" id="48664"/>
    <lineage>
        <taxon>Bacteria</taxon>
        <taxon>Pseudomonadati</taxon>
        <taxon>Pseudomonadota</taxon>
        <taxon>Gammaproteobacteria</taxon>
        <taxon>Lysobacterales</taxon>
        <taxon>Lysobacteraceae</taxon>
        <taxon>Xanthomonas</taxon>
    </lineage>
</organism>
<dbReference type="AlphaFoldDB" id="A0A1Y6H2X1"/>
<proteinExistence type="predicted"/>
<evidence type="ECO:0000256" key="1">
    <source>
        <dbReference type="ARBA" id="ARBA00023002"/>
    </source>
</evidence>
<dbReference type="Proteomes" id="UP000195953">
    <property type="component" value="Chromosome 1"/>
</dbReference>
<dbReference type="EC" id="1.1.1.-" evidence="3"/>
<dbReference type="RefSeq" id="WP_002802656.1">
    <property type="nucleotide sequence ID" value="NZ_CP016830.1"/>
</dbReference>
<keyword evidence="1 3" id="KW-0560">Oxidoreductase</keyword>
<dbReference type="GeneID" id="61893038"/>
<dbReference type="FunFam" id="3.20.20.100:FF:000004">
    <property type="entry name" value="Oxidoreductase, aldo/keto reductase"/>
    <property type="match status" value="1"/>
</dbReference>
<dbReference type="PANTHER" id="PTHR43364:SF6">
    <property type="entry name" value="OXIDOREDUCTASE-RELATED"/>
    <property type="match status" value="1"/>
</dbReference>
<dbReference type="Proteomes" id="UP000195877">
    <property type="component" value="Chromosome 1"/>
</dbReference>
<dbReference type="EMBL" id="LT853885">
    <property type="protein sequence ID" value="SMR04679.1"/>
    <property type="molecule type" value="Genomic_DNA"/>
</dbReference>
<evidence type="ECO:0000313" key="3">
    <source>
        <dbReference type="EMBL" id="SMQ97855.1"/>
    </source>
</evidence>
<evidence type="ECO:0000313" key="6">
    <source>
        <dbReference type="Proteomes" id="UP000195953"/>
    </source>
</evidence>
<name>A0A1Y6H2X1_9XANT</name>
<dbReference type="EMBL" id="LT853882">
    <property type="protein sequence ID" value="SMQ97855.1"/>
    <property type="molecule type" value="Genomic_DNA"/>
</dbReference>
<evidence type="ECO:0000313" key="4">
    <source>
        <dbReference type="EMBL" id="SMR04679.1"/>
    </source>
</evidence>
<dbReference type="InterPro" id="IPR023210">
    <property type="entry name" value="NADP_OxRdtase_dom"/>
</dbReference>
<dbReference type="OrthoDB" id="9772407at2"/>
<reference evidence="3 5" key="1">
    <citation type="submission" date="2017-05" db="EMBL/GenBank/DDBJ databases">
        <authorList>
            <person name="Blom J."/>
        </authorList>
    </citation>
    <scope>NUCLEOTIDE SEQUENCE [LARGE SCALE GENOMIC DNA]</scope>
    <source>
        <strain evidence="3">PD885</strain>
    </source>
</reference>
<feature type="domain" description="NADP-dependent oxidoreductase" evidence="2">
    <location>
        <begin position="16"/>
        <end position="314"/>
    </location>
</feature>
<dbReference type="SUPFAM" id="SSF51430">
    <property type="entry name" value="NAD(P)-linked oxidoreductase"/>
    <property type="match status" value="1"/>
</dbReference>
<protein>
    <submittedName>
        <fullName evidence="3">General stress protein 69</fullName>
        <ecNumber evidence="3">1.1.1.-</ecNumber>
    </submittedName>
    <submittedName>
        <fullName evidence="4">Oxidoreductase</fullName>
    </submittedName>
</protein>